<evidence type="ECO:0000313" key="1">
    <source>
        <dbReference type="EMBL" id="ATZ28960.1"/>
    </source>
</evidence>
<accession>A0A2K8PS83</accession>
<keyword evidence="2" id="KW-1185">Reference proteome</keyword>
<name>A0A2K8PS83_STRLA</name>
<protein>
    <submittedName>
        <fullName evidence="1">Uncharacterized protein</fullName>
    </submittedName>
</protein>
<sequence>MTSKILTSNVATVCGWWAGVAGALAVGAGLLESRPPLAVWALAGAAAAAGAGLAARARVPLWAACGLSVTAGCTLLMDVIALLFGQRVDSVTGAVAHALGLVGALLTGAVAMAVTGRRDVAAGAPTGPPGRWIPYLGVLTFLPYVAMKLHWALGGTFAGVSGAEVLAESERNGASGLWLTLERWGLDATVLMALVGILLLFCLIRPWGLRLPRWLPLTPALIGTATLVPYGLLGLGYLVLAQTGAVGISSGAFHSEDDTLLVAWIGYTAFSGYGVALLAATRWYWRRTREHGGPTPLRRP</sequence>
<dbReference type="Proteomes" id="UP000231791">
    <property type="component" value="Chromosome"/>
</dbReference>
<gene>
    <name evidence="1" type="ORF">SLAV_35960</name>
</gene>
<evidence type="ECO:0000313" key="2">
    <source>
        <dbReference type="Proteomes" id="UP000231791"/>
    </source>
</evidence>
<dbReference type="AlphaFoldDB" id="A0A2K8PS83"/>
<dbReference type="GeneID" id="94019188"/>
<organism evidence="1 2">
    <name type="scientific">Streptomyces lavendulae subsp. lavendulae</name>
    <dbReference type="NCBI Taxonomy" id="58340"/>
    <lineage>
        <taxon>Bacteria</taxon>
        <taxon>Bacillati</taxon>
        <taxon>Actinomycetota</taxon>
        <taxon>Actinomycetes</taxon>
        <taxon>Kitasatosporales</taxon>
        <taxon>Streptomycetaceae</taxon>
        <taxon>Streptomyces</taxon>
    </lineage>
</organism>
<dbReference type="EMBL" id="CP024985">
    <property type="protein sequence ID" value="ATZ28960.1"/>
    <property type="molecule type" value="Genomic_DNA"/>
</dbReference>
<reference evidence="1 2" key="1">
    <citation type="submission" date="2017-11" db="EMBL/GenBank/DDBJ databases">
        <title>Complete genome sequence of Streptomyces lavendulae subsp. lavendulae CCM 3239 (formerly 'Streptomyces aureofaciens CCM 3239'), the producer of the angucycline-type antibiotic auricin.</title>
        <authorList>
            <person name="Busche T."/>
            <person name="Novakova R."/>
            <person name="Al'Dilaimi A."/>
            <person name="Homerova D."/>
            <person name="Feckova L."/>
            <person name="Rezuchova B."/>
            <person name="Mingyar E."/>
            <person name="Csolleiova D."/>
            <person name="Bekeova C."/>
            <person name="Winkler A."/>
            <person name="Sevcikova B."/>
            <person name="Kalinowski J."/>
            <person name="Kormanec J."/>
            <person name="Ruckert C."/>
        </authorList>
    </citation>
    <scope>NUCLEOTIDE SEQUENCE [LARGE SCALE GENOMIC DNA]</scope>
    <source>
        <strain evidence="1 2">CCM 3239</strain>
    </source>
</reference>
<proteinExistence type="predicted"/>
<dbReference type="KEGG" id="slx:SLAV_35960"/>
<dbReference type="RefSeq" id="WP_234333990.1">
    <property type="nucleotide sequence ID" value="NZ_CP024985.1"/>
</dbReference>